<evidence type="ECO:0000256" key="1">
    <source>
        <dbReference type="ARBA" id="ARBA00004141"/>
    </source>
</evidence>
<feature type="transmembrane region" description="Helical" evidence="5">
    <location>
        <begin position="93"/>
        <end position="112"/>
    </location>
</feature>
<reference evidence="6" key="1">
    <citation type="submission" date="2025-08" db="UniProtKB">
        <authorList>
            <consortium name="Ensembl"/>
        </authorList>
    </citation>
    <scope>IDENTIFICATION</scope>
</reference>
<evidence type="ECO:0000256" key="3">
    <source>
        <dbReference type="ARBA" id="ARBA00022989"/>
    </source>
</evidence>
<dbReference type="PIRSF" id="PIRSF006060">
    <property type="entry name" value="AA_transporter"/>
    <property type="match status" value="1"/>
</dbReference>
<dbReference type="OMA" id="QEEKMIM"/>
<feature type="transmembrane region" description="Helical" evidence="5">
    <location>
        <begin position="342"/>
        <end position="363"/>
    </location>
</feature>
<evidence type="ECO:0000256" key="2">
    <source>
        <dbReference type="ARBA" id="ARBA00022692"/>
    </source>
</evidence>
<dbReference type="Pfam" id="PF13520">
    <property type="entry name" value="AA_permease_2"/>
    <property type="match status" value="1"/>
</dbReference>
<sequence>GPDSQEEKMIMRREISLTNDSQEEKMIMRREISLTNGICLIVGNMTGSGIFVLLYSATYGLSLVIWALGGIFSVFGALCYAELGTTITKSGASYVYILEAFGSILAFIRLWMSILLVEPASQAVISLTFANYLVEALPTCQSPYDAVRLIAAACLCESSVGKIVIAKTLFSYSGWDTLNFVTEEIQNPERRPLVASRWKTTDRIRDISMPIVTVIYLLTNVTFENQVLGPISWIVPIAVQVNLSLSIKIALFHVRLFFVGVREGHLPNSLSLIHAEPYTPVPALLFNVRILTFSTVISMMCFNQLINYFSFSYWLYVGMSVAGLIYLCITQPEQTCHRPVKLTLFFPFVYCLCSVFLVIVPLYSDTINSLIEVAIALSGVPIYYLCVYLPEEKQPKWIGDFVSSVEHKRRFLTQTIAVCQSYNGSE</sequence>
<dbReference type="Proteomes" id="UP000472262">
    <property type="component" value="Unassembled WGS sequence"/>
</dbReference>
<dbReference type="InterPro" id="IPR002293">
    <property type="entry name" value="AA/rel_permease1"/>
</dbReference>
<reference evidence="6" key="2">
    <citation type="submission" date="2025-09" db="UniProtKB">
        <authorList>
            <consortium name="Ensembl"/>
        </authorList>
    </citation>
    <scope>IDENTIFICATION</scope>
</reference>
<feature type="transmembrane region" description="Helical" evidence="5">
    <location>
        <begin position="311"/>
        <end position="330"/>
    </location>
</feature>
<dbReference type="GO" id="GO:0015179">
    <property type="term" value="F:L-amino acid transmembrane transporter activity"/>
    <property type="evidence" value="ECO:0007669"/>
    <property type="project" value="TreeGrafter"/>
</dbReference>
<keyword evidence="7" id="KW-1185">Reference proteome</keyword>
<feature type="transmembrane region" description="Helical" evidence="5">
    <location>
        <begin position="369"/>
        <end position="389"/>
    </location>
</feature>
<feature type="transmembrane region" description="Helical" evidence="5">
    <location>
        <begin position="63"/>
        <end position="81"/>
    </location>
</feature>
<evidence type="ECO:0000313" key="7">
    <source>
        <dbReference type="Proteomes" id="UP000472262"/>
    </source>
</evidence>
<keyword evidence="3 5" id="KW-1133">Transmembrane helix</keyword>
<comment type="subcellular location">
    <subcellularLocation>
        <location evidence="1">Membrane</location>
        <topology evidence="1">Multi-pass membrane protein</topology>
    </subcellularLocation>
</comment>
<evidence type="ECO:0000313" key="6">
    <source>
        <dbReference type="Ensembl" id="ENSSGRP00000052724.1"/>
    </source>
</evidence>
<evidence type="ECO:0000256" key="4">
    <source>
        <dbReference type="ARBA" id="ARBA00023136"/>
    </source>
</evidence>
<proteinExistence type="predicted"/>
<dbReference type="GO" id="GO:0016020">
    <property type="term" value="C:membrane"/>
    <property type="evidence" value="ECO:0007669"/>
    <property type="project" value="UniProtKB-SubCell"/>
</dbReference>
<organism evidence="6 7">
    <name type="scientific">Sinocyclocheilus grahami</name>
    <name type="common">Dianchi golden-line fish</name>
    <name type="synonym">Barbus grahami</name>
    <dbReference type="NCBI Taxonomy" id="75366"/>
    <lineage>
        <taxon>Eukaryota</taxon>
        <taxon>Metazoa</taxon>
        <taxon>Chordata</taxon>
        <taxon>Craniata</taxon>
        <taxon>Vertebrata</taxon>
        <taxon>Euteleostomi</taxon>
        <taxon>Actinopterygii</taxon>
        <taxon>Neopterygii</taxon>
        <taxon>Teleostei</taxon>
        <taxon>Ostariophysi</taxon>
        <taxon>Cypriniformes</taxon>
        <taxon>Cyprinidae</taxon>
        <taxon>Cyprininae</taxon>
        <taxon>Sinocyclocheilus</taxon>
    </lineage>
</organism>
<protein>
    <submittedName>
        <fullName evidence="6">Uncharacterized protein</fullName>
    </submittedName>
</protein>
<dbReference type="Ensembl" id="ENSSGRT00000056334.1">
    <property type="protein sequence ID" value="ENSSGRP00000052724.1"/>
    <property type="gene ID" value="ENSSGRG00000027870.1"/>
</dbReference>
<keyword evidence="2 5" id="KW-0812">Transmembrane</keyword>
<name>A0A672NW60_SINGR</name>
<dbReference type="PANTHER" id="PTHR11785">
    <property type="entry name" value="AMINO ACID TRANSPORTER"/>
    <property type="match status" value="1"/>
</dbReference>
<accession>A0A672NW60</accession>
<dbReference type="AlphaFoldDB" id="A0A672NW60"/>
<evidence type="ECO:0000256" key="5">
    <source>
        <dbReference type="SAM" id="Phobius"/>
    </source>
</evidence>
<feature type="transmembrane region" description="Helical" evidence="5">
    <location>
        <begin position="34"/>
        <end position="57"/>
    </location>
</feature>
<keyword evidence="4 5" id="KW-0472">Membrane</keyword>
<dbReference type="InterPro" id="IPR050598">
    <property type="entry name" value="AminoAcid_Transporter"/>
</dbReference>
<dbReference type="InParanoid" id="A0A672NW60"/>
<dbReference type="Gene3D" id="1.20.1740.10">
    <property type="entry name" value="Amino acid/polyamine transporter I"/>
    <property type="match status" value="2"/>
</dbReference>
<dbReference type="PANTHER" id="PTHR11785:SF213">
    <property type="entry name" value="Y+L AMINO ACID TRANSPORTER 2"/>
    <property type="match status" value="1"/>
</dbReference>